<feature type="compositionally biased region" description="Low complexity" evidence="7">
    <location>
        <begin position="931"/>
        <end position="946"/>
    </location>
</feature>
<evidence type="ECO:0000256" key="4">
    <source>
        <dbReference type="ARBA" id="ARBA00023125"/>
    </source>
</evidence>
<dbReference type="Pfam" id="PF04082">
    <property type="entry name" value="Fungal_trans"/>
    <property type="match status" value="1"/>
</dbReference>
<dbReference type="PANTHER" id="PTHR47338:SF5">
    <property type="entry name" value="ZN(II)2CYS6 TRANSCRIPTION FACTOR (EUROFUNG)"/>
    <property type="match status" value="1"/>
</dbReference>
<evidence type="ECO:0000256" key="7">
    <source>
        <dbReference type="SAM" id="MobiDB-lite"/>
    </source>
</evidence>
<keyword evidence="5" id="KW-0804">Transcription</keyword>
<accession>A0A364KWR5</accession>
<evidence type="ECO:0000259" key="8">
    <source>
        <dbReference type="PROSITE" id="PS50048"/>
    </source>
</evidence>
<sequence>MRSSIACSRCRRSKIKCVNAGIDTTCRACEASHRECVYPTPAVGGGGAKRDLAATLDGDDRNGTEWDNPKRQRSRKVTGASGSAGKDGGKNLVDVLDSSILSPKVWEALSKSFQTQFATILPFIDSTTLKNQAGQLSAPQSDAQSNHSEHHPHSPPPRTQLPPLILLGVLTLTARFHPQLVSYHSPASSGNPSNPSAASEFYASALRSRLAGPDGLGLMTADLVHVQALLMLALHEWGMCRGKSAWLYVGIAIRLAQAMGLSYELENDPFSSASARGEANRYAALKVEADHFGIVQRQKEQPEQSSDDVIVQETKRRTFWACFIMDRCLSSGKHRPRMVKVRDLDIQLPSDDAFAFGERVRTSKLSDSPARRASSFDGPGGQIPSLRQSVPYGEENLRNGSTDSKAWSPVSKRIDSADHDIDRWEVGAQESLLSRVIRVIRIWGSIAKWVCAGGRQKETYGPWQPESSFSKLRSKLAEFQESLPRKLQYSQRSTDGHSQNEHSLSAYMVMHVVYFLSLIVLHRAYLPFLPLRCNEPVGPLDEPTFPREQYVVPDGFWRESTRELFRAARNMMDLVIACQERGVLVETPLVGFAIYNAAFIGLYAAHFSHMDVDGYLSPRQALSPTSTGMSTQPQLPTRKSLDILRDMRPRLGLATGWFRTLNRLHTYFVKVKKDFAKSRSRSGDSLHSHSPLGLRPVREGGLGGGLEEFKLLEKIFLEFGNIDDQIPEAGSLDEDGTSTVAGVERAGGLSLSETASNAVKSESGDSAMDGIQQKRDSWVTVNSAKNLPPLPPTPSASEGDISRTEMDRRPSLPLPSRPLPAQSSSPYPFPSIQQHQNSISSTASPSLPSLTSPSAFNSPGAGQANQQPPSSSSHRLQPLNSWLPPHQQGPPPPPYSQNLPPINAATSNSHSPYPPMLPPPGSSAAPPPPTLAASQQPPSTSSASVSMGYAPTPVSTATGGMMDSILDYYYPNIWSTSLGGDDVVAFLVDGSFEQGQSIPPSEVGSPSGWLNAVWNDFP</sequence>
<dbReference type="CDD" id="cd12148">
    <property type="entry name" value="fungal_TF_MHR"/>
    <property type="match status" value="1"/>
</dbReference>
<dbReference type="RefSeq" id="XP_040732499.1">
    <property type="nucleotide sequence ID" value="XM_040876312.1"/>
</dbReference>
<feature type="compositionally biased region" description="Polar residues" evidence="7">
    <location>
        <begin position="751"/>
        <end position="760"/>
    </location>
</feature>
<comment type="caution">
    <text evidence="9">The sequence shown here is derived from an EMBL/GenBank/DDBJ whole genome shotgun (WGS) entry which is preliminary data.</text>
</comment>
<keyword evidence="2" id="KW-0479">Metal-binding</keyword>
<evidence type="ECO:0000256" key="3">
    <source>
        <dbReference type="ARBA" id="ARBA00023015"/>
    </source>
</evidence>
<organism evidence="9 10">
    <name type="scientific">Talaromyces amestolkiae</name>
    <dbReference type="NCBI Taxonomy" id="1196081"/>
    <lineage>
        <taxon>Eukaryota</taxon>
        <taxon>Fungi</taxon>
        <taxon>Dikarya</taxon>
        <taxon>Ascomycota</taxon>
        <taxon>Pezizomycotina</taxon>
        <taxon>Eurotiomycetes</taxon>
        <taxon>Eurotiomycetidae</taxon>
        <taxon>Eurotiales</taxon>
        <taxon>Trichocomaceae</taxon>
        <taxon>Talaromyces</taxon>
        <taxon>Talaromyces sect. Talaromyces</taxon>
    </lineage>
</organism>
<evidence type="ECO:0000256" key="5">
    <source>
        <dbReference type="ARBA" id="ARBA00023163"/>
    </source>
</evidence>
<dbReference type="GO" id="GO:0005634">
    <property type="term" value="C:nucleus"/>
    <property type="evidence" value="ECO:0007669"/>
    <property type="project" value="UniProtKB-SubCell"/>
</dbReference>
<keyword evidence="10" id="KW-1185">Reference proteome</keyword>
<dbReference type="InterPro" id="IPR036864">
    <property type="entry name" value="Zn2-C6_fun-type_DNA-bd_sf"/>
</dbReference>
<feature type="region of interest" description="Disordered" evidence="7">
    <location>
        <begin position="365"/>
        <end position="408"/>
    </location>
</feature>
<dbReference type="GO" id="GO:0000981">
    <property type="term" value="F:DNA-binding transcription factor activity, RNA polymerase II-specific"/>
    <property type="evidence" value="ECO:0007669"/>
    <property type="project" value="InterPro"/>
</dbReference>
<dbReference type="PROSITE" id="PS00463">
    <property type="entry name" value="ZN2_CY6_FUNGAL_1"/>
    <property type="match status" value="1"/>
</dbReference>
<dbReference type="Gene3D" id="4.10.240.10">
    <property type="entry name" value="Zn(2)-C6 fungal-type DNA-binding domain"/>
    <property type="match status" value="1"/>
</dbReference>
<dbReference type="EMBL" id="MIKG01000006">
    <property type="protein sequence ID" value="RAO67983.1"/>
    <property type="molecule type" value="Genomic_DNA"/>
</dbReference>
<dbReference type="CDD" id="cd00067">
    <property type="entry name" value="GAL4"/>
    <property type="match status" value="1"/>
</dbReference>
<dbReference type="PROSITE" id="PS50048">
    <property type="entry name" value="ZN2_CY6_FUNGAL_2"/>
    <property type="match status" value="1"/>
</dbReference>
<feature type="compositionally biased region" description="Pro residues" evidence="7">
    <location>
        <begin position="912"/>
        <end position="930"/>
    </location>
</feature>
<dbReference type="STRING" id="1196081.A0A364KWR5"/>
<keyword evidence="4" id="KW-0238">DNA-binding</keyword>
<evidence type="ECO:0000256" key="6">
    <source>
        <dbReference type="ARBA" id="ARBA00023242"/>
    </source>
</evidence>
<feature type="domain" description="Zn(2)-C6 fungal-type" evidence="8">
    <location>
        <begin position="6"/>
        <end position="38"/>
    </location>
</feature>
<feature type="region of interest" description="Disordered" evidence="7">
    <location>
        <begin position="133"/>
        <end position="162"/>
    </location>
</feature>
<feature type="compositionally biased region" description="Basic and acidic residues" evidence="7">
    <location>
        <begin position="800"/>
        <end position="810"/>
    </location>
</feature>
<dbReference type="OrthoDB" id="5370478at2759"/>
<feature type="compositionally biased region" description="Polar residues" evidence="7">
    <location>
        <begin position="133"/>
        <end position="146"/>
    </location>
</feature>
<evidence type="ECO:0000256" key="1">
    <source>
        <dbReference type="ARBA" id="ARBA00004123"/>
    </source>
</evidence>
<evidence type="ECO:0000313" key="10">
    <source>
        <dbReference type="Proteomes" id="UP000249363"/>
    </source>
</evidence>
<feature type="compositionally biased region" description="Polar residues" evidence="7">
    <location>
        <begin position="863"/>
        <end position="880"/>
    </location>
</feature>
<proteinExistence type="predicted"/>
<dbReference type="SMART" id="SM00066">
    <property type="entry name" value="GAL4"/>
    <property type="match status" value="1"/>
</dbReference>
<gene>
    <name evidence="9" type="ORF">BHQ10_003995</name>
</gene>
<dbReference type="InterPro" id="IPR050815">
    <property type="entry name" value="TF_fung"/>
</dbReference>
<dbReference type="InterPro" id="IPR007219">
    <property type="entry name" value="XnlR_reg_dom"/>
</dbReference>
<feature type="compositionally biased region" description="Basic and acidic residues" evidence="7">
    <location>
        <begin position="55"/>
        <end position="70"/>
    </location>
</feature>
<feature type="region of interest" description="Disordered" evidence="7">
    <location>
        <begin position="783"/>
        <end position="947"/>
    </location>
</feature>
<dbReference type="PANTHER" id="PTHR47338">
    <property type="entry name" value="ZN(II)2CYS6 TRANSCRIPTION FACTOR (EUROFUNG)-RELATED"/>
    <property type="match status" value="1"/>
</dbReference>
<reference evidence="9 10" key="1">
    <citation type="journal article" date="2017" name="Biotechnol. Biofuels">
        <title>Differential beta-glucosidase expression as a function of carbon source availability in Talaromyces amestolkiae: a genomic and proteomic approach.</title>
        <authorList>
            <person name="de Eugenio L.I."/>
            <person name="Mendez-Liter J.A."/>
            <person name="Nieto-Dominguez M."/>
            <person name="Alonso L."/>
            <person name="Gil-Munoz J."/>
            <person name="Barriuso J."/>
            <person name="Prieto A."/>
            <person name="Martinez M.J."/>
        </authorList>
    </citation>
    <scope>NUCLEOTIDE SEQUENCE [LARGE SCALE GENOMIC DNA]</scope>
    <source>
        <strain evidence="9 10">CIB</strain>
    </source>
</reference>
<dbReference type="SUPFAM" id="SSF57701">
    <property type="entry name" value="Zn2/Cys6 DNA-binding domain"/>
    <property type="match status" value="1"/>
</dbReference>
<protein>
    <recommendedName>
        <fullName evidence="8">Zn(2)-C6 fungal-type domain-containing protein</fullName>
    </recommendedName>
</protein>
<dbReference type="AlphaFoldDB" id="A0A364KWR5"/>
<dbReference type="GeneID" id="63793211"/>
<evidence type="ECO:0000313" key="9">
    <source>
        <dbReference type="EMBL" id="RAO67983.1"/>
    </source>
</evidence>
<feature type="compositionally biased region" description="Low complexity" evidence="7">
    <location>
        <begin position="840"/>
        <end position="855"/>
    </location>
</feature>
<keyword evidence="3" id="KW-0805">Transcription regulation</keyword>
<feature type="region of interest" description="Disordered" evidence="7">
    <location>
        <begin position="680"/>
        <end position="699"/>
    </location>
</feature>
<dbReference type="GO" id="GO:0006351">
    <property type="term" value="P:DNA-templated transcription"/>
    <property type="evidence" value="ECO:0007669"/>
    <property type="project" value="InterPro"/>
</dbReference>
<dbReference type="SMART" id="SM00906">
    <property type="entry name" value="Fungal_trans"/>
    <property type="match status" value="1"/>
</dbReference>
<dbReference type="InterPro" id="IPR001138">
    <property type="entry name" value="Zn2Cys6_DnaBD"/>
</dbReference>
<dbReference type="Proteomes" id="UP000249363">
    <property type="component" value="Unassembled WGS sequence"/>
</dbReference>
<feature type="region of interest" description="Disordered" evidence="7">
    <location>
        <begin position="55"/>
        <end position="89"/>
    </location>
</feature>
<feature type="region of interest" description="Disordered" evidence="7">
    <location>
        <begin position="745"/>
        <end position="770"/>
    </location>
</feature>
<name>A0A364KWR5_TALAM</name>
<dbReference type="Pfam" id="PF00172">
    <property type="entry name" value="Zn_clus"/>
    <property type="match status" value="1"/>
</dbReference>
<keyword evidence="6" id="KW-0539">Nucleus</keyword>
<dbReference type="GO" id="GO:0008270">
    <property type="term" value="F:zinc ion binding"/>
    <property type="evidence" value="ECO:0007669"/>
    <property type="project" value="InterPro"/>
</dbReference>
<evidence type="ECO:0000256" key="2">
    <source>
        <dbReference type="ARBA" id="ARBA00022723"/>
    </source>
</evidence>
<comment type="subcellular location">
    <subcellularLocation>
        <location evidence="1">Nucleus</location>
    </subcellularLocation>
</comment>
<dbReference type="GO" id="GO:0003677">
    <property type="term" value="F:DNA binding"/>
    <property type="evidence" value="ECO:0007669"/>
    <property type="project" value="UniProtKB-KW"/>
</dbReference>